<proteinExistence type="predicted"/>
<evidence type="ECO:0000313" key="5">
    <source>
        <dbReference type="Proteomes" id="UP000037175"/>
    </source>
</evidence>
<accession>A0A0L6W0R5</accession>
<organism evidence="4 5">
    <name type="scientific">Thermincola ferriacetica</name>
    <dbReference type="NCBI Taxonomy" id="281456"/>
    <lineage>
        <taxon>Bacteria</taxon>
        <taxon>Bacillati</taxon>
        <taxon>Bacillota</taxon>
        <taxon>Clostridia</taxon>
        <taxon>Eubacteriales</taxon>
        <taxon>Thermincolaceae</taxon>
        <taxon>Thermincola</taxon>
    </lineage>
</organism>
<feature type="region of interest" description="Disordered" evidence="1">
    <location>
        <begin position="33"/>
        <end position="63"/>
    </location>
</feature>
<gene>
    <name evidence="4" type="ORF">Tfer_2766</name>
</gene>
<dbReference type="EMBL" id="LGTE01000024">
    <property type="protein sequence ID" value="KNZ68674.1"/>
    <property type="molecule type" value="Genomic_DNA"/>
</dbReference>
<evidence type="ECO:0000256" key="3">
    <source>
        <dbReference type="SAM" id="SignalP"/>
    </source>
</evidence>
<keyword evidence="5" id="KW-1185">Reference proteome</keyword>
<feature type="compositionally biased region" description="Low complexity" evidence="1">
    <location>
        <begin position="34"/>
        <end position="48"/>
    </location>
</feature>
<name>A0A0L6W0R5_9FIRM</name>
<comment type="caution">
    <text evidence="4">The sequence shown here is derived from an EMBL/GenBank/DDBJ whole genome shotgun (WGS) entry which is preliminary data.</text>
</comment>
<keyword evidence="3" id="KW-0732">Signal</keyword>
<keyword evidence="2" id="KW-1133">Transmembrane helix</keyword>
<reference evidence="5" key="1">
    <citation type="submission" date="2015-07" db="EMBL/GenBank/DDBJ databases">
        <title>Complete Genome of Thermincola ferriacetica strain Z-0001T.</title>
        <authorList>
            <person name="Lusk B."/>
            <person name="Badalamenti J.P."/>
            <person name="Parameswaran P."/>
            <person name="Bond D.R."/>
            <person name="Torres C.I."/>
        </authorList>
    </citation>
    <scope>NUCLEOTIDE SEQUENCE [LARGE SCALE GENOMIC DNA]</scope>
    <source>
        <strain evidence="5">Z-0001</strain>
    </source>
</reference>
<evidence type="ECO:0000313" key="4">
    <source>
        <dbReference type="EMBL" id="KNZ68674.1"/>
    </source>
</evidence>
<evidence type="ECO:0000256" key="2">
    <source>
        <dbReference type="SAM" id="Phobius"/>
    </source>
</evidence>
<protein>
    <submittedName>
        <fullName evidence="4">Uncharacterized protein</fullName>
    </submittedName>
</protein>
<feature type="transmembrane region" description="Helical" evidence="2">
    <location>
        <begin position="90"/>
        <end position="113"/>
    </location>
</feature>
<sequence length="154" mass="16161" precursor="true">MQKGFVVTILCLLLIFALPLMARAETLLDPAPVPAGTADQTPAQAPAPTVSPDGKTIVSSGSPYRTVTPEEFSGKINTLTGEVKQSLDKIVVPVSEVVVVILLLALLVGSLFGIKVVRKYALAGLGFSALALVLYYSIPSIMGFINHVAKVLNS</sequence>
<dbReference type="RefSeq" id="WP_052218771.1">
    <property type="nucleotide sequence ID" value="NZ_LGTE01000024.1"/>
</dbReference>
<dbReference type="AlphaFoldDB" id="A0A0L6W0R5"/>
<feature type="signal peptide" evidence="3">
    <location>
        <begin position="1"/>
        <end position="22"/>
    </location>
</feature>
<keyword evidence="2" id="KW-0472">Membrane</keyword>
<feature type="chain" id="PRO_5038980876" evidence="3">
    <location>
        <begin position="23"/>
        <end position="154"/>
    </location>
</feature>
<evidence type="ECO:0000256" key="1">
    <source>
        <dbReference type="SAM" id="MobiDB-lite"/>
    </source>
</evidence>
<keyword evidence="2" id="KW-0812">Transmembrane</keyword>
<dbReference type="Proteomes" id="UP000037175">
    <property type="component" value="Unassembled WGS sequence"/>
</dbReference>
<feature type="transmembrane region" description="Helical" evidence="2">
    <location>
        <begin position="120"/>
        <end position="138"/>
    </location>
</feature>